<dbReference type="GO" id="GO:0043565">
    <property type="term" value="F:sequence-specific DNA binding"/>
    <property type="evidence" value="ECO:0007669"/>
    <property type="project" value="InterPro"/>
</dbReference>
<feature type="domain" description="HTH araC/xylS-type" evidence="4">
    <location>
        <begin position="222"/>
        <end position="320"/>
    </location>
</feature>
<accession>A0A3B9IFA0</accession>
<dbReference type="Proteomes" id="UP000257706">
    <property type="component" value="Unassembled WGS sequence"/>
</dbReference>
<evidence type="ECO:0000313" key="6">
    <source>
        <dbReference type="Proteomes" id="UP000257706"/>
    </source>
</evidence>
<comment type="caution">
    <text evidence="5">The sequence shown here is derived from an EMBL/GenBank/DDBJ whole genome shotgun (WGS) entry which is preliminary data.</text>
</comment>
<dbReference type="InterPro" id="IPR009057">
    <property type="entry name" value="Homeodomain-like_sf"/>
</dbReference>
<proteinExistence type="predicted"/>
<dbReference type="AlphaFoldDB" id="A0A3B9IFA0"/>
<gene>
    <name evidence="5" type="ORF">DCK97_00620</name>
</gene>
<dbReference type="Pfam" id="PF12833">
    <property type="entry name" value="HTH_18"/>
    <property type="match status" value="1"/>
</dbReference>
<name>A0A3B9IFA0_9PROT</name>
<dbReference type="PROSITE" id="PS00041">
    <property type="entry name" value="HTH_ARAC_FAMILY_1"/>
    <property type="match status" value="1"/>
</dbReference>
<dbReference type="CDD" id="cd03138">
    <property type="entry name" value="GATase1_AraC_2"/>
    <property type="match status" value="1"/>
</dbReference>
<sequence>MAETPPGLIEIGLLLYPEVQQAAIHGLGDLILIADRLRAEDQTAGPALRLSHWQADAAGAVQRVFDSHPGHPGRPAALILPPSLAAPITPEAAAPIARWLRARHGEGAVLCSVCAGAFVLAETGLLDGRPATTHWNYHDRFASRFPAIRVDTARLLIDDGDLMTAGGVMSWTDLGLALIARLLGPALMVRTARFLLIDPPGREQRAYSLFVPRLDHGDAAILKVQHWLQATGAREVRLPDLAARAGLEERTFLRRFRKATGLRPVEYCQHLRITRARERLERSADTVDRIAWEAGYEDPASFRKLFQRITGLTPAAYRERFGVGAGAA</sequence>
<dbReference type="Gene3D" id="3.40.50.880">
    <property type="match status" value="1"/>
</dbReference>
<dbReference type="EMBL" id="DMAI01000008">
    <property type="protein sequence ID" value="HAE45899.1"/>
    <property type="molecule type" value="Genomic_DNA"/>
</dbReference>
<keyword evidence="3" id="KW-0804">Transcription</keyword>
<keyword evidence="2" id="KW-0238">DNA-binding</keyword>
<dbReference type="Gene3D" id="1.10.10.60">
    <property type="entry name" value="Homeodomain-like"/>
    <property type="match status" value="2"/>
</dbReference>
<keyword evidence="1" id="KW-0805">Transcription regulation</keyword>
<reference evidence="5 6" key="1">
    <citation type="journal article" date="2018" name="Nat. Biotechnol.">
        <title>A standardized bacterial taxonomy based on genome phylogeny substantially revises the tree of life.</title>
        <authorList>
            <person name="Parks D.H."/>
            <person name="Chuvochina M."/>
            <person name="Waite D.W."/>
            <person name="Rinke C."/>
            <person name="Skarshewski A."/>
            <person name="Chaumeil P.A."/>
            <person name="Hugenholtz P."/>
        </authorList>
    </citation>
    <scope>NUCLEOTIDE SEQUENCE [LARGE SCALE GENOMIC DNA]</scope>
    <source>
        <strain evidence="5">UBA8739</strain>
    </source>
</reference>
<evidence type="ECO:0000259" key="4">
    <source>
        <dbReference type="PROSITE" id="PS01124"/>
    </source>
</evidence>
<dbReference type="SMART" id="SM00342">
    <property type="entry name" value="HTH_ARAC"/>
    <property type="match status" value="1"/>
</dbReference>
<dbReference type="InterPro" id="IPR029062">
    <property type="entry name" value="Class_I_gatase-like"/>
</dbReference>
<dbReference type="PROSITE" id="PS01124">
    <property type="entry name" value="HTH_ARAC_FAMILY_2"/>
    <property type="match status" value="1"/>
</dbReference>
<protein>
    <submittedName>
        <fullName evidence="5">AraC family transcriptional regulator</fullName>
    </submittedName>
</protein>
<dbReference type="SUPFAM" id="SSF46689">
    <property type="entry name" value="Homeodomain-like"/>
    <property type="match status" value="2"/>
</dbReference>
<evidence type="ECO:0000256" key="2">
    <source>
        <dbReference type="ARBA" id="ARBA00023125"/>
    </source>
</evidence>
<dbReference type="InterPro" id="IPR052158">
    <property type="entry name" value="INH-QAR"/>
</dbReference>
<evidence type="ECO:0000313" key="5">
    <source>
        <dbReference type="EMBL" id="HAE45899.1"/>
    </source>
</evidence>
<dbReference type="InterPro" id="IPR018062">
    <property type="entry name" value="HTH_AraC-typ_CS"/>
</dbReference>
<dbReference type="InterPro" id="IPR002818">
    <property type="entry name" value="DJ-1/PfpI"/>
</dbReference>
<dbReference type="GO" id="GO:0003700">
    <property type="term" value="F:DNA-binding transcription factor activity"/>
    <property type="evidence" value="ECO:0007669"/>
    <property type="project" value="InterPro"/>
</dbReference>
<organism evidence="5 6">
    <name type="scientific">Tistrella mobilis</name>
    <dbReference type="NCBI Taxonomy" id="171437"/>
    <lineage>
        <taxon>Bacteria</taxon>
        <taxon>Pseudomonadati</taxon>
        <taxon>Pseudomonadota</taxon>
        <taxon>Alphaproteobacteria</taxon>
        <taxon>Geminicoccales</taxon>
        <taxon>Geminicoccaceae</taxon>
        <taxon>Tistrella</taxon>
    </lineage>
</organism>
<evidence type="ECO:0000256" key="3">
    <source>
        <dbReference type="ARBA" id="ARBA00023163"/>
    </source>
</evidence>
<dbReference type="SUPFAM" id="SSF52317">
    <property type="entry name" value="Class I glutamine amidotransferase-like"/>
    <property type="match status" value="1"/>
</dbReference>
<dbReference type="Pfam" id="PF01965">
    <property type="entry name" value="DJ-1_PfpI"/>
    <property type="match status" value="1"/>
</dbReference>
<dbReference type="PANTHER" id="PTHR43130:SF3">
    <property type="entry name" value="HTH-TYPE TRANSCRIPTIONAL REGULATOR RV1931C"/>
    <property type="match status" value="1"/>
</dbReference>
<dbReference type="InterPro" id="IPR018060">
    <property type="entry name" value="HTH_AraC"/>
</dbReference>
<dbReference type="PANTHER" id="PTHR43130">
    <property type="entry name" value="ARAC-FAMILY TRANSCRIPTIONAL REGULATOR"/>
    <property type="match status" value="1"/>
</dbReference>
<evidence type="ECO:0000256" key="1">
    <source>
        <dbReference type="ARBA" id="ARBA00023015"/>
    </source>
</evidence>